<reference evidence="1 2" key="1">
    <citation type="submission" date="2019-07" db="EMBL/GenBank/DDBJ databases">
        <title>Whole genome shotgun sequence of Deinococcus cellulosilyticus NBRC 106333.</title>
        <authorList>
            <person name="Hosoyama A."/>
            <person name="Uohara A."/>
            <person name="Ohji S."/>
            <person name="Ichikawa N."/>
        </authorList>
    </citation>
    <scope>NUCLEOTIDE SEQUENCE [LARGE SCALE GENOMIC DNA]</scope>
    <source>
        <strain evidence="1 2">NBRC 106333</strain>
    </source>
</reference>
<accession>A0A511MYU5</accession>
<keyword evidence="2" id="KW-1185">Reference proteome</keyword>
<protein>
    <submittedName>
        <fullName evidence="1">Uncharacterized protein</fullName>
    </submittedName>
</protein>
<name>A0A511MYU5_DEIC1</name>
<proteinExistence type="predicted"/>
<dbReference type="EMBL" id="BJXB01000003">
    <property type="protein sequence ID" value="GEM45458.1"/>
    <property type="molecule type" value="Genomic_DNA"/>
</dbReference>
<evidence type="ECO:0000313" key="1">
    <source>
        <dbReference type="EMBL" id="GEM45458.1"/>
    </source>
</evidence>
<evidence type="ECO:0000313" key="2">
    <source>
        <dbReference type="Proteomes" id="UP000321306"/>
    </source>
</evidence>
<sequence length="74" mass="8072">MSVRKLSHTATYSKCMVMPHYAKLSEVPAGLATKAQLQALGLSKIGLKAVATVESFGKVVNLYRVQEARQKSHL</sequence>
<organism evidence="1 2">
    <name type="scientific">Deinococcus cellulosilyticus (strain DSM 18568 / NBRC 106333 / KACC 11606 / 5516J-15)</name>
    <dbReference type="NCBI Taxonomy" id="1223518"/>
    <lineage>
        <taxon>Bacteria</taxon>
        <taxon>Thermotogati</taxon>
        <taxon>Deinococcota</taxon>
        <taxon>Deinococci</taxon>
        <taxon>Deinococcales</taxon>
        <taxon>Deinococcaceae</taxon>
        <taxon>Deinococcus</taxon>
    </lineage>
</organism>
<dbReference type="AlphaFoldDB" id="A0A511MYU5"/>
<comment type="caution">
    <text evidence="1">The sequence shown here is derived from an EMBL/GenBank/DDBJ whole genome shotgun (WGS) entry which is preliminary data.</text>
</comment>
<dbReference type="Proteomes" id="UP000321306">
    <property type="component" value="Unassembled WGS sequence"/>
</dbReference>
<gene>
    <name evidence="1" type="ORF">DC3_10930</name>
</gene>